<evidence type="ECO:0000313" key="2">
    <source>
        <dbReference type="Proteomes" id="UP000765509"/>
    </source>
</evidence>
<name>A0A9Q3F5H9_9BASI</name>
<accession>A0A9Q3F5H9</accession>
<organism evidence="1 2">
    <name type="scientific">Austropuccinia psidii MF-1</name>
    <dbReference type="NCBI Taxonomy" id="1389203"/>
    <lineage>
        <taxon>Eukaryota</taxon>
        <taxon>Fungi</taxon>
        <taxon>Dikarya</taxon>
        <taxon>Basidiomycota</taxon>
        <taxon>Pucciniomycotina</taxon>
        <taxon>Pucciniomycetes</taxon>
        <taxon>Pucciniales</taxon>
        <taxon>Sphaerophragmiaceae</taxon>
        <taxon>Austropuccinia</taxon>
    </lineage>
</organism>
<protein>
    <submittedName>
        <fullName evidence="1">Uncharacterized protein</fullName>
    </submittedName>
</protein>
<proteinExistence type="predicted"/>
<comment type="caution">
    <text evidence="1">The sequence shown here is derived from an EMBL/GenBank/DDBJ whole genome shotgun (WGS) entry which is preliminary data.</text>
</comment>
<sequence>MSWFVALVQDSNASHSSPYACAGSENAKSSLCLCGLPMINTQIIMLVQAPDNSKNTLQRYRLPTIHMPILTLVKVGNNADNILHLCRLPTIHTPILMLVKVPDNSKIPYACTGF</sequence>
<dbReference type="EMBL" id="AVOT02038980">
    <property type="protein sequence ID" value="MBW0533958.1"/>
    <property type="molecule type" value="Genomic_DNA"/>
</dbReference>
<dbReference type="Proteomes" id="UP000765509">
    <property type="component" value="Unassembled WGS sequence"/>
</dbReference>
<dbReference type="AlphaFoldDB" id="A0A9Q3F5H9"/>
<reference evidence="1" key="1">
    <citation type="submission" date="2021-03" db="EMBL/GenBank/DDBJ databases">
        <title>Draft genome sequence of rust myrtle Austropuccinia psidii MF-1, a brazilian biotype.</title>
        <authorList>
            <person name="Quecine M.C."/>
            <person name="Pachon D.M.R."/>
            <person name="Bonatelli M.L."/>
            <person name="Correr F.H."/>
            <person name="Franceschini L.M."/>
            <person name="Leite T.F."/>
            <person name="Margarido G.R.A."/>
            <person name="Almeida C.A."/>
            <person name="Ferrarezi J.A."/>
            <person name="Labate C.A."/>
        </authorList>
    </citation>
    <scope>NUCLEOTIDE SEQUENCE</scope>
    <source>
        <strain evidence="1">MF-1</strain>
    </source>
</reference>
<keyword evidence="2" id="KW-1185">Reference proteome</keyword>
<gene>
    <name evidence="1" type="ORF">O181_073673</name>
</gene>
<evidence type="ECO:0000313" key="1">
    <source>
        <dbReference type="EMBL" id="MBW0533958.1"/>
    </source>
</evidence>